<feature type="domain" description="NERD" evidence="2">
    <location>
        <begin position="75"/>
        <end position="176"/>
    </location>
</feature>
<evidence type="ECO:0000256" key="1">
    <source>
        <dbReference type="SAM" id="MobiDB-lite"/>
    </source>
</evidence>
<keyword evidence="4" id="KW-1185">Reference proteome</keyword>
<organism evidence="3 4">
    <name type="scientific">Streptomyces millisiae</name>
    <dbReference type="NCBI Taxonomy" id="3075542"/>
    <lineage>
        <taxon>Bacteria</taxon>
        <taxon>Bacillati</taxon>
        <taxon>Actinomycetota</taxon>
        <taxon>Actinomycetes</taxon>
        <taxon>Kitasatosporales</taxon>
        <taxon>Streptomycetaceae</taxon>
        <taxon>Streptomyces</taxon>
    </lineage>
</organism>
<dbReference type="RefSeq" id="WP_311601562.1">
    <property type="nucleotide sequence ID" value="NZ_JAVREM010000038.1"/>
</dbReference>
<feature type="region of interest" description="Disordered" evidence="1">
    <location>
        <begin position="1"/>
        <end position="29"/>
    </location>
</feature>
<name>A0ABU2LUS5_9ACTN</name>
<protein>
    <submittedName>
        <fullName evidence="3">Nuclease-related domain-containing protein</fullName>
    </submittedName>
</protein>
<dbReference type="InterPro" id="IPR011528">
    <property type="entry name" value="NERD"/>
</dbReference>
<sequence>MGGWEHGNGIPPDPDGRLRGSGPLWLHPDDDLAPNRPGEILHGRVAALPAGRVRLAVDRLLGRSAPRDALLAALRGEQLAGAALDALGGAGWRVLHSIPLPGAADISHLAIGPGGVLSFRTVLHRGARLTVEEELVRIDNRRAAPHVRRCRRDAHRAAHALSAACGFRVAVRPVLVCVAAAAVTVAPGLRDVEVLQEQALTSLAERGGVLGPDGVETLYGLARDRRTWLLG</sequence>
<accession>A0ABU2LUS5</accession>
<proteinExistence type="predicted"/>
<gene>
    <name evidence="3" type="ORF">RNC47_23780</name>
</gene>
<comment type="caution">
    <text evidence="3">The sequence shown here is derived from an EMBL/GenBank/DDBJ whole genome shotgun (WGS) entry which is preliminary data.</text>
</comment>
<dbReference type="Proteomes" id="UP001183420">
    <property type="component" value="Unassembled WGS sequence"/>
</dbReference>
<evidence type="ECO:0000313" key="4">
    <source>
        <dbReference type="Proteomes" id="UP001183420"/>
    </source>
</evidence>
<dbReference type="Pfam" id="PF08378">
    <property type="entry name" value="NERD"/>
    <property type="match status" value="1"/>
</dbReference>
<evidence type="ECO:0000259" key="2">
    <source>
        <dbReference type="Pfam" id="PF08378"/>
    </source>
</evidence>
<evidence type="ECO:0000313" key="3">
    <source>
        <dbReference type="EMBL" id="MDT0321352.1"/>
    </source>
</evidence>
<dbReference type="EMBL" id="JAVREM010000038">
    <property type="protein sequence ID" value="MDT0321352.1"/>
    <property type="molecule type" value="Genomic_DNA"/>
</dbReference>
<reference evidence="4" key="1">
    <citation type="submission" date="2023-07" db="EMBL/GenBank/DDBJ databases">
        <title>30 novel species of actinomycetes from the DSMZ collection.</title>
        <authorList>
            <person name="Nouioui I."/>
        </authorList>
    </citation>
    <scope>NUCLEOTIDE SEQUENCE [LARGE SCALE GENOMIC DNA]</scope>
    <source>
        <strain evidence="4">DSM 44918</strain>
    </source>
</reference>